<reference evidence="2" key="1">
    <citation type="submission" date="2020-11" db="EMBL/GenBank/DDBJ databases">
        <authorList>
            <consortium name="DOE Joint Genome Institute"/>
            <person name="Ahrendt S."/>
            <person name="Riley R."/>
            <person name="Andreopoulos W."/>
            <person name="Labutti K."/>
            <person name="Pangilinan J."/>
            <person name="Ruiz-Duenas F.J."/>
            <person name="Barrasa J.M."/>
            <person name="Sanchez-Garcia M."/>
            <person name="Camarero S."/>
            <person name="Miyauchi S."/>
            <person name="Serrano A."/>
            <person name="Linde D."/>
            <person name="Babiker R."/>
            <person name="Drula E."/>
            <person name="Ayuso-Fernandez I."/>
            <person name="Pacheco R."/>
            <person name="Padilla G."/>
            <person name="Ferreira P."/>
            <person name="Barriuso J."/>
            <person name="Kellner H."/>
            <person name="Castanera R."/>
            <person name="Alfaro M."/>
            <person name="Ramirez L."/>
            <person name="Pisabarro A.G."/>
            <person name="Kuo A."/>
            <person name="Tritt A."/>
            <person name="Lipzen A."/>
            <person name="He G."/>
            <person name="Yan M."/>
            <person name="Ng V."/>
            <person name="Cullen D."/>
            <person name="Martin F."/>
            <person name="Rosso M.-N."/>
            <person name="Henrissat B."/>
            <person name="Hibbett D."/>
            <person name="Martinez A.T."/>
            <person name="Grigoriev I.V."/>
        </authorList>
    </citation>
    <scope>NUCLEOTIDE SEQUENCE</scope>
    <source>
        <strain evidence="2">CIRM-BRFM 674</strain>
    </source>
</reference>
<dbReference type="EMBL" id="MU156295">
    <property type="protein sequence ID" value="KAF9470103.1"/>
    <property type="molecule type" value="Genomic_DNA"/>
</dbReference>
<comment type="caution">
    <text evidence="2">The sequence shown here is derived from an EMBL/GenBank/DDBJ whole genome shotgun (WGS) entry which is preliminary data.</text>
</comment>
<protein>
    <submittedName>
        <fullName evidence="2">Uncharacterized protein</fullName>
    </submittedName>
</protein>
<evidence type="ECO:0000313" key="3">
    <source>
        <dbReference type="Proteomes" id="UP000807469"/>
    </source>
</evidence>
<sequence length="132" mass="14079">MRDDGHANGHAMTAAQTWREANEEGDSVLRIASTLPNDRRHPSLGIPIATPSHRVNRRTCLPRPRPAPTPPPHPCHAGLGVHTTHDVTRGQPPTPCPPAISTHHARSPPTGSIPASSLLHQPHPRILASAGI</sequence>
<dbReference type="Proteomes" id="UP000807469">
    <property type="component" value="Unassembled WGS sequence"/>
</dbReference>
<dbReference type="AlphaFoldDB" id="A0A9P5YHQ7"/>
<feature type="compositionally biased region" description="Pro residues" evidence="1">
    <location>
        <begin position="63"/>
        <end position="74"/>
    </location>
</feature>
<evidence type="ECO:0000256" key="1">
    <source>
        <dbReference type="SAM" id="MobiDB-lite"/>
    </source>
</evidence>
<name>A0A9P5YHQ7_9AGAR</name>
<feature type="compositionally biased region" description="Polar residues" evidence="1">
    <location>
        <begin position="109"/>
        <end position="118"/>
    </location>
</feature>
<organism evidence="2 3">
    <name type="scientific">Pholiota conissans</name>
    <dbReference type="NCBI Taxonomy" id="109636"/>
    <lineage>
        <taxon>Eukaryota</taxon>
        <taxon>Fungi</taxon>
        <taxon>Dikarya</taxon>
        <taxon>Basidiomycota</taxon>
        <taxon>Agaricomycotina</taxon>
        <taxon>Agaricomycetes</taxon>
        <taxon>Agaricomycetidae</taxon>
        <taxon>Agaricales</taxon>
        <taxon>Agaricineae</taxon>
        <taxon>Strophariaceae</taxon>
        <taxon>Pholiota</taxon>
    </lineage>
</organism>
<feature type="region of interest" description="Disordered" evidence="1">
    <location>
        <begin position="1"/>
        <end position="118"/>
    </location>
</feature>
<keyword evidence="3" id="KW-1185">Reference proteome</keyword>
<accession>A0A9P5YHQ7</accession>
<gene>
    <name evidence="2" type="ORF">BDN70DRAFT_940064</name>
</gene>
<evidence type="ECO:0000313" key="2">
    <source>
        <dbReference type="EMBL" id="KAF9470103.1"/>
    </source>
</evidence>
<proteinExistence type="predicted"/>